<evidence type="ECO:0000313" key="2">
    <source>
        <dbReference type="Proteomes" id="UP000770661"/>
    </source>
</evidence>
<name>A0A8J4YXI7_CHIOP</name>
<proteinExistence type="predicted"/>
<dbReference type="EMBL" id="JACEEZ010001113">
    <property type="protein sequence ID" value="KAG0729479.1"/>
    <property type="molecule type" value="Genomic_DNA"/>
</dbReference>
<gene>
    <name evidence="1" type="ORF">GWK47_030252</name>
</gene>
<dbReference type="AlphaFoldDB" id="A0A8J4YXI7"/>
<reference evidence="1" key="1">
    <citation type="submission" date="2020-07" db="EMBL/GenBank/DDBJ databases">
        <title>The High-quality genome of the commercially important snow crab, Chionoecetes opilio.</title>
        <authorList>
            <person name="Jeong J.-H."/>
            <person name="Ryu S."/>
        </authorList>
    </citation>
    <scope>NUCLEOTIDE SEQUENCE</scope>
    <source>
        <strain evidence="1">MADBK_172401_WGS</strain>
        <tissue evidence="1">Digestive gland</tissue>
    </source>
</reference>
<keyword evidence="2" id="KW-1185">Reference proteome</keyword>
<dbReference type="OrthoDB" id="6349622at2759"/>
<dbReference type="Proteomes" id="UP000770661">
    <property type="component" value="Unassembled WGS sequence"/>
</dbReference>
<comment type="caution">
    <text evidence="1">The sequence shown here is derived from an EMBL/GenBank/DDBJ whole genome shotgun (WGS) entry which is preliminary data.</text>
</comment>
<evidence type="ECO:0000313" key="1">
    <source>
        <dbReference type="EMBL" id="KAG0729479.1"/>
    </source>
</evidence>
<protein>
    <submittedName>
        <fullName evidence="1">Uncharacterized protein</fullName>
    </submittedName>
</protein>
<accession>A0A8J4YXI7</accession>
<sequence>MAGNSMMAVRPKIPWMAGLPAPDVVLNLISCTCRRTCRPSDCSCILNGLKCTVVCKLQGCSTWCRMMLSWLRMPMTLMATLMINVRRAVKLSAQTYVWRCSVPDFLASLVSIAQRLGEVHAMSIVHNDIKSNKSRFPYLQVPLRGDTLAVHRVGSRAPPLPPMVAQNFFNASQKVNARPLQDQFIKRKETHGQSGCHLLCSSVSSRTEATMTKTQVDRELEQMTEQETLTSVGVNEWRV</sequence>
<organism evidence="1 2">
    <name type="scientific">Chionoecetes opilio</name>
    <name type="common">Atlantic snow crab</name>
    <name type="synonym">Cancer opilio</name>
    <dbReference type="NCBI Taxonomy" id="41210"/>
    <lineage>
        <taxon>Eukaryota</taxon>
        <taxon>Metazoa</taxon>
        <taxon>Ecdysozoa</taxon>
        <taxon>Arthropoda</taxon>
        <taxon>Crustacea</taxon>
        <taxon>Multicrustacea</taxon>
        <taxon>Malacostraca</taxon>
        <taxon>Eumalacostraca</taxon>
        <taxon>Eucarida</taxon>
        <taxon>Decapoda</taxon>
        <taxon>Pleocyemata</taxon>
        <taxon>Brachyura</taxon>
        <taxon>Eubrachyura</taxon>
        <taxon>Majoidea</taxon>
        <taxon>Majidae</taxon>
        <taxon>Chionoecetes</taxon>
    </lineage>
</organism>